<comment type="catalytic activity">
    <reaction evidence="5">
        <text>D-xylose + NADP(+) = D-xylono-1,5-lactone + NADPH + H(+)</text>
        <dbReference type="Rhea" id="RHEA:22000"/>
        <dbReference type="ChEBI" id="CHEBI:15378"/>
        <dbReference type="ChEBI" id="CHEBI:15867"/>
        <dbReference type="ChEBI" id="CHEBI:53455"/>
        <dbReference type="ChEBI" id="CHEBI:57783"/>
        <dbReference type="ChEBI" id="CHEBI:58349"/>
        <dbReference type="EC" id="1.1.1.179"/>
    </reaction>
</comment>
<organism evidence="7 8">
    <name type="scientific">Aspergillus tanneri</name>
    <dbReference type="NCBI Taxonomy" id="1220188"/>
    <lineage>
        <taxon>Eukaryota</taxon>
        <taxon>Fungi</taxon>
        <taxon>Dikarya</taxon>
        <taxon>Ascomycota</taxon>
        <taxon>Pezizomycotina</taxon>
        <taxon>Eurotiomycetes</taxon>
        <taxon>Eurotiomycetidae</taxon>
        <taxon>Eurotiales</taxon>
        <taxon>Aspergillaceae</taxon>
        <taxon>Aspergillus</taxon>
        <taxon>Aspergillus subgen. Circumdati</taxon>
    </lineage>
</organism>
<dbReference type="Gene3D" id="3.30.360.10">
    <property type="entry name" value="Dihydrodipicolinate Reductase, domain 2"/>
    <property type="match status" value="2"/>
</dbReference>
<dbReference type="InterPro" id="IPR000683">
    <property type="entry name" value="Gfo/Idh/MocA-like_OxRdtase_N"/>
</dbReference>
<dbReference type="STRING" id="1220188.A0A4S3J743"/>
<evidence type="ECO:0000259" key="6">
    <source>
        <dbReference type="Pfam" id="PF01408"/>
    </source>
</evidence>
<proteinExistence type="inferred from homology"/>
<dbReference type="GO" id="GO:0047837">
    <property type="term" value="F:D-xylose 1-dehydrogenase (NADP+) activity"/>
    <property type="evidence" value="ECO:0007669"/>
    <property type="project" value="UniProtKB-EC"/>
</dbReference>
<comment type="similarity">
    <text evidence="1">Belongs to the Gfo/Idh/MocA family.</text>
</comment>
<accession>A0A4S3J743</accession>
<sequence length="400" mass="43811">MEGKSCLRWGILATGRIAENFAKDLLIDPTTREVTDVAHALIGVASSRSEEAASAFLDKVHAPSSCRAYGNYGDLVNSSEIDIVYIATPHSHHFQNAMLALEAGKHVLCEKALTVNAQQAKKLFVTAVQKQLFLMEGLWTRFQPAGVQVRRLLRDGTIGVVTRIFADNSLGMNPCNFPADDRMVKKELAGGALLDCRHASSWLSRNHTDKKAVGVYSIHWVLQALQNENRRPTEIYSIMSKYPATGVDETTTIMMKFPAATGDGPEVHAIAAASLRAATNSDGKGPAVRIQGDRGEIQIFGWPWCPSKLRVVQREQGFGNVGVARELTNLIPGGAHGLCFEADEAARCIREGRLQSAEMPWAESLVVMEIMDAVRKEMGLSFPDEIESLAYPVELHSKLN</sequence>
<protein>
    <recommendedName>
        <fullName evidence="3">D-xylose 1-dehydrogenase (NADP(+), D-xylono-1,5-lactone-forming)</fullName>
        <ecNumber evidence="3">1.1.1.179</ecNumber>
    </recommendedName>
    <alternativeName>
        <fullName evidence="4">D-xylose-NADP dehydrogenase</fullName>
    </alternativeName>
</protein>
<gene>
    <name evidence="7" type="ORF">EYZ11_011836</name>
</gene>
<reference evidence="7 8" key="1">
    <citation type="submission" date="2019-03" db="EMBL/GenBank/DDBJ databases">
        <title>The genome sequence of a newly discovered highly antifungal drug resistant Aspergillus species, Aspergillus tanneri NIH 1004.</title>
        <authorList>
            <person name="Mounaud S."/>
            <person name="Singh I."/>
            <person name="Joardar V."/>
            <person name="Pakala S."/>
            <person name="Pakala S."/>
            <person name="Venepally P."/>
            <person name="Hoover J."/>
            <person name="Nierman W."/>
            <person name="Chung J."/>
            <person name="Losada L."/>
        </authorList>
    </citation>
    <scope>NUCLEOTIDE SEQUENCE [LARGE SCALE GENOMIC DNA]</scope>
    <source>
        <strain evidence="7 8">NIH1004</strain>
    </source>
</reference>
<dbReference type="Gene3D" id="3.40.50.720">
    <property type="entry name" value="NAD(P)-binding Rossmann-like Domain"/>
    <property type="match status" value="1"/>
</dbReference>
<dbReference type="GO" id="GO:0000166">
    <property type="term" value="F:nucleotide binding"/>
    <property type="evidence" value="ECO:0007669"/>
    <property type="project" value="InterPro"/>
</dbReference>
<dbReference type="AlphaFoldDB" id="A0A4S3J743"/>
<dbReference type="VEuPathDB" id="FungiDB:EYZ11_011836"/>
<dbReference type="EMBL" id="SOSA01000782">
    <property type="protein sequence ID" value="THC88711.1"/>
    <property type="molecule type" value="Genomic_DNA"/>
</dbReference>
<dbReference type="Proteomes" id="UP000308092">
    <property type="component" value="Unassembled WGS sequence"/>
</dbReference>
<comment type="caution">
    <text evidence="7">The sequence shown here is derived from an EMBL/GenBank/DDBJ whole genome shotgun (WGS) entry which is preliminary data.</text>
</comment>
<dbReference type="Pfam" id="PF01408">
    <property type="entry name" value="GFO_IDH_MocA"/>
    <property type="match status" value="1"/>
</dbReference>
<dbReference type="EC" id="1.1.1.179" evidence="3"/>
<evidence type="ECO:0000256" key="3">
    <source>
        <dbReference type="ARBA" id="ARBA00038984"/>
    </source>
</evidence>
<evidence type="ECO:0000256" key="4">
    <source>
        <dbReference type="ARBA" id="ARBA00042988"/>
    </source>
</evidence>
<dbReference type="PANTHER" id="PTHR22604">
    <property type="entry name" value="OXIDOREDUCTASES"/>
    <property type="match status" value="1"/>
</dbReference>
<dbReference type="InterPro" id="IPR050984">
    <property type="entry name" value="Gfo/Idh/MocA_domain"/>
</dbReference>
<evidence type="ECO:0000256" key="1">
    <source>
        <dbReference type="ARBA" id="ARBA00010928"/>
    </source>
</evidence>
<dbReference type="SUPFAM" id="SSF55347">
    <property type="entry name" value="Glyceraldehyde-3-phosphate dehydrogenase-like, C-terminal domain"/>
    <property type="match status" value="1"/>
</dbReference>
<evidence type="ECO:0000256" key="2">
    <source>
        <dbReference type="ARBA" id="ARBA00023002"/>
    </source>
</evidence>
<dbReference type="InterPro" id="IPR036291">
    <property type="entry name" value="NAD(P)-bd_dom_sf"/>
</dbReference>
<evidence type="ECO:0000313" key="8">
    <source>
        <dbReference type="Proteomes" id="UP000308092"/>
    </source>
</evidence>
<feature type="domain" description="Gfo/Idh/MocA-like oxidoreductase N-terminal" evidence="6">
    <location>
        <begin position="8"/>
        <end position="137"/>
    </location>
</feature>
<keyword evidence="2" id="KW-0560">Oxidoreductase</keyword>
<keyword evidence="8" id="KW-1185">Reference proteome</keyword>
<name>A0A4S3J743_9EURO</name>
<dbReference type="SUPFAM" id="SSF51735">
    <property type="entry name" value="NAD(P)-binding Rossmann-fold domains"/>
    <property type="match status" value="1"/>
</dbReference>
<evidence type="ECO:0000313" key="7">
    <source>
        <dbReference type="EMBL" id="THC88711.1"/>
    </source>
</evidence>
<evidence type="ECO:0000256" key="5">
    <source>
        <dbReference type="ARBA" id="ARBA00049233"/>
    </source>
</evidence>
<dbReference type="PANTHER" id="PTHR22604:SF115">
    <property type="entry name" value="DIHYDRODIOL DEHYDROGENASE, PUTATIVE (AFU_ORTHOLOGUE AFUA_1G07520)-RELATED"/>
    <property type="match status" value="1"/>
</dbReference>